<sequence>MPRVKNKAMNENPEPKLLELACEKFGELNGAEKKLFTLAQEAFSELADSEYTLFRAIAKGRPADYRTSSEEHNNLDQALNWGVDRTLRADRIRWLCIEPEVWKLCLPRGIDISGAKIEGSLNLSFSEVNVPLCCFQCYFTEVLQLQQTKLRNLDLSGTRIASSKLLVSPAKPPISTSINAREISVTGPVSLSDGFQAVGMVILRGATIGGHLDCSQGKFINEGNDALFAQSAKITGSVWLSDGFEAVGMVSLVNATIGGVLDCSQGKFTNEGNDALVAQSAKVTVDVYLCNGFEAIGSVILLSATIGGDLNCSGGKFTNEGNDALVAQSAKVTGDVSLNDNFQAVGEVNLRGATIGGDLNCSKGKFTNQDKSALVLLGTKIMGAVWLSKGFQAVGMVSLVDATMGRDLNCSQGKFTNEGNDALVAQNAKVTGDVSLNDNFQAIGRVSLFGANIGGDLNCSGGKFTNEDEDKFALVAIDANIKGYIYLDKGFQAIGKVNLFGATIGGDLDCSGGKFTNEGKAALVAQNAKVTGGVFLSDNFQAIGRVSLFGATIGGDLDCSGGKFTNEGKAALVAQNAKVTGGVFLSDNFQAIGRVSLFGATIGGDLDCSGGKFTNEGKAALVAQNAKVTGGVFLSDNFQAIGKVSLFGATIGGDLNCSGRILEDEQVTAILCLCLKIDRVLQNKLSRKAVKFWLNLLPVKQNKAPEEAVKPSLGVFLILVLKHLMTARAKSVSALEFFVVQDLNRFMVKRAESIVALLADAIDVKGNVSLKDFKVEGLISLYGARVGKTLEIARIRAPQGMALDLRFAQVQTFEHAENSLPLSGNLALNGLAYEVLGTKPLQNCERHLTWLRLQPKALFSSQPYEQLAKVLRSVGEGDEAVKVLIGRENDLLQRGNLHWFSKGWKRFLGYTIAYGYHPEWALIWGLVVVVAGSFLFNVGYQHGLISATDKDCKPPTLQQVDQACPNHPKFNPIIYSLDVFLPIVDLRLKTYWLPNATKGVENPFFHIKWGALLRYYFWLHIISGWVLTTLWVAGFSGLVRNSNK</sequence>
<evidence type="ECO:0008006" key="4">
    <source>
        <dbReference type="Google" id="ProtNLM"/>
    </source>
</evidence>
<evidence type="ECO:0000313" key="2">
    <source>
        <dbReference type="EMBL" id="PSB34899.1"/>
    </source>
</evidence>
<feature type="transmembrane region" description="Helical" evidence="1">
    <location>
        <begin position="920"/>
        <end position="940"/>
    </location>
</feature>
<reference evidence="2 3" key="2">
    <citation type="submission" date="2018-03" db="EMBL/GenBank/DDBJ databases">
        <title>The ancient ancestry and fast evolution of plastids.</title>
        <authorList>
            <person name="Moore K.R."/>
            <person name="Magnabosco C."/>
            <person name="Momper L."/>
            <person name="Gold D.A."/>
            <person name="Bosak T."/>
            <person name="Fournier G.P."/>
        </authorList>
    </citation>
    <scope>NUCLEOTIDE SEQUENCE [LARGE SCALE GENOMIC DNA]</scope>
    <source>
        <strain evidence="2 3">ULC18</strain>
    </source>
</reference>
<evidence type="ECO:0000256" key="1">
    <source>
        <dbReference type="SAM" id="Phobius"/>
    </source>
</evidence>
<reference evidence="3" key="1">
    <citation type="submission" date="2018-02" db="EMBL/GenBank/DDBJ databases">
        <authorList>
            <person name="Moore K."/>
            <person name="Momper L."/>
        </authorList>
    </citation>
    <scope>NUCLEOTIDE SEQUENCE [LARGE SCALE GENOMIC DNA]</scope>
    <source>
        <strain evidence="3">ULC18</strain>
    </source>
</reference>
<dbReference type="AlphaFoldDB" id="A0A2T1EQ82"/>
<dbReference type="Proteomes" id="UP000239576">
    <property type="component" value="Unassembled WGS sequence"/>
</dbReference>
<keyword evidence="1" id="KW-0472">Membrane</keyword>
<accession>A0A2T1EQ82</accession>
<keyword evidence="3" id="KW-1185">Reference proteome</keyword>
<dbReference type="EMBL" id="PVWK01000011">
    <property type="protein sequence ID" value="PSB34899.1"/>
    <property type="molecule type" value="Genomic_DNA"/>
</dbReference>
<protein>
    <recommendedName>
        <fullName evidence="4">Membrane-associated oxidoreductase</fullName>
    </recommendedName>
</protein>
<comment type="caution">
    <text evidence="2">The sequence shown here is derived from an EMBL/GenBank/DDBJ whole genome shotgun (WGS) entry which is preliminary data.</text>
</comment>
<proteinExistence type="predicted"/>
<keyword evidence="1" id="KW-0812">Transmembrane</keyword>
<name>A0A2T1EQ82_9CYAN</name>
<gene>
    <name evidence="2" type="ORF">C7B82_01635</name>
</gene>
<evidence type="ECO:0000313" key="3">
    <source>
        <dbReference type="Proteomes" id="UP000239576"/>
    </source>
</evidence>
<organism evidence="2 3">
    <name type="scientific">Stenomitos frigidus ULC18</name>
    <dbReference type="NCBI Taxonomy" id="2107698"/>
    <lineage>
        <taxon>Bacteria</taxon>
        <taxon>Bacillati</taxon>
        <taxon>Cyanobacteriota</taxon>
        <taxon>Cyanophyceae</taxon>
        <taxon>Leptolyngbyales</taxon>
        <taxon>Leptolyngbyaceae</taxon>
        <taxon>Stenomitos</taxon>
    </lineage>
</organism>
<keyword evidence="1" id="KW-1133">Transmembrane helix</keyword>
<feature type="transmembrane region" description="Helical" evidence="1">
    <location>
        <begin position="1015"/>
        <end position="1039"/>
    </location>
</feature>